<dbReference type="EMBL" id="CP074347">
    <property type="protein sequence ID" value="USV02718.1"/>
    <property type="molecule type" value="Genomic_DNA"/>
</dbReference>
<dbReference type="PIRSF" id="PIRSF015582">
    <property type="entry name" value="Cit_lyase_B"/>
    <property type="match status" value="1"/>
</dbReference>
<keyword evidence="3" id="KW-0460">Magnesium</keyword>
<evidence type="ECO:0000313" key="5">
    <source>
        <dbReference type="EMBL" id="USV02718.1"/>
    </source>
</evidence>
<dbReference type="Proteomes" id="UP001056873">
    <property type="component" value="Chromosome"/>
</dbReference>
<dbReference type="InterPro" id="IPR015813">
    <property type="entry name" value="Pyrv/PenolPyrv_kinase-like_dom"/>
</dbReference>
<evidence type="ECO:0000256" key="3">
    <source>
        <dbReference type="ARBA" id="ARBA00022842"/>
    </source>
</evidence>
<dbReference type="InterPro" id="IPR040442">
    <property type="entry name" value="Pyrv_kinase-like_dom_sf"/>
</dbReference>
<reference evidence="5" key="1">
    <citation type="journal article" date="2022" name="BMC Genomics">
        <title>Genome sequence of the entomopathogenic Serratia entomophila isolate 626 and characterisation of the species specific itaconate degradation pathway.</title>
        <authorList>
            <person name="Vaughan A.L."/>
            <person name="Altermann E."/>
            <person name="Glare T.R."/>
            <person name="Hurst M.R.H."/>
        </authorList>
    </citation>
    <scope>NUCLEOTIDE SEQUENCE</scope>
    <source>
        <strain evidence="5">626</strain>
    </source>
</reference>
<proteinExistence type="predicted"/>
<protein>
    <submittedName>
        <fullName evidence="5">Itaconate degradation C-C-lyase RipC</fullName>
    </submittedName>
</protein>
<dbReference type="RefSeq" id="WP_252961754.1">
    <property type="nucleotide sequence ID" value="NZ_CAMIPH010000010.1"/>
</dbReference>
<sequence>MAIQMQPTASWLFTPATRPDRFAKAAAAGADVLVIDLEDAVAAADKGRARLAAFDYLAENSDPGIIRALRINALDTQHGVSDMALLLSGTNAPDFLVLPKAESAAHIQIVEKLLAEAKVSSRLVALIESARGLAAVEQIAAASPRLYGLLFGAADMAADLGTAMQWEPLAHARGKLIAACAMAGIAAIDSPWFDIQDVAGLQAETARAVAFGFVAKAAIHPSQIKVINTALTPSEEELGRALAILAESKKGVGVLDGLMVDEAMARKAKRVIAARRF</sequence>
<dbReference type="PANTHER" id="PTHR32308:SF0">
    <property type="entry name" value="HPCH_HPAI ALDOLASE_CITRATE LYASE DOMAIN-CONTAINING PROTEIN"/>
    <property type="match status" value="1"/>
</dbReference>
<gene>
    <name evidence="5" type="primary">ripC</name>
    <name evidence="5" type="ORF">KFQ06_09530</name>
</gene>
<evidence type="ECO:0000313" key="6">
    <source>
        <dbReference type="Proteomes" id="UP001056873"/>
    </source>
</evidence>
<dbReference type="InterPro" id="IPR011206">
    <property type="entry name" value="Citrate_lyase_beta/mcl1/mcl2"/>
</dbReference>
<dbReference type="Pfam" id="PF03328">
    <property type="entry name" value="HpcH_HpaI"/>
    <property type="match status" value="1"/>
</dbReference>
<evidence type="ECO:0000259" key="4">
    <source>
        <dbReference type="Pfam" id="PF03328"/>
    </source>
</evidence>
<name>A0ABY5CY05_9GAMM</name>
<evidence type="ECO:0000256" key="2">
    <source>
        <dbReference type="ARBA" id="ARBA00022723"/>
    </source>
</evidence>
<dbReference type="Gene3D" id="3.20.20.60">
    <property type="entry name" value="Phosphoenolpyruvate-binding domains"/>
    <property type="match status" value="1"/>
</dbReference>
<keyword evidence="2" id="KW-0479">Metal-binding</keyword>
<dbReference type="InterPro" id="IPR005000">
    <property type="entry name" value="Aldolase/citrate-lyase_domain"/>
</dbReference>
<comment type="cofactor">
    <cofactor evidence="1">
        <name>Mg(2+)</name>
        <dbReference type="ChEBI" id="CHEBI:18420"/>
    </cofactor>
</comment>
<dbReference type="NCBIfam" id="NF038242">
    <property type="entry name" value="RipC_Ccl"/>
    <property type="match status" value="1"/>
</dbReference>
<dbReference type="SUPFAM" id="SSF51621">
    <property type="entry name" value="Phosphoenolpyruvate/pyruvate domain"/>
    <property type="match status" value="1"/>
</dbReference>
<keyword evidence="6" id="KW-1185">Reference proteome</keyword>
<organism evidence="5 6">
    <name type="scientific">Serratia entomophila</name>
    <dbReference type="NCBI Taxonomy" id="42906"/>
    <lineage>
        <taxon>Bacteria</taxon>
        <taxon>Pseudomonadati</taxon>
        <taxon>Pseudomonadota</taxon>
        <taxon>Gammaproteobacteria</taxon>
        <taxon>Enterobacterales</taxon>
        <taxon>Yersiniaceae</taxon>
        <taxon>Serratia</taxon>
    </lineage>
</organism>
<feature type="domain" description="HpcH/HpaI aldolase/citrate lyase" evidence="4">
    <location>
        <begin position="11"/>
        <end position="221"/>
    </location>
</feature>
<evidence type="ECO:0000256" key="1">
    <source>
        <dbReference type="ARBA" id="ARBA00001946"/>
    </source>
</evidence>
<accession>A0ABY5CY05</accession>
<dbReference type="PANTHER" id="PTHR32308">
    <property type="entry name" value="LYASE BETA SUBUNIT, PUTATIVE (AFU_ORTHOLOGUE AFUA_4G13030)-RELATED"/>
    <property type="match status" value="1"/>
</dbReference>